<organism evidence="2 3">
    <name type="scientific">Streptomyces jeddahensis</name>
    <dbReference type="NCBI Taxonomy" id="1716141"/>
    <lineage>
        <taxon>Bacteria</taxon>
        <taxon>Bacillati</taxon>
        <taxon>Actinomycetota</taxon>
        <taxon>Actinomycetes</taxon>
        <taxon>Kitasatosporales</taxon>
        <taxon>Streptomycetaceae</taxon>
        <taxon>Streptomyces</taxon>
    </lineage>
</organism>
<evidence type="ECO:0000313" key="3">
    <source>
        <dbReference type="Proteomes" id="UP000077381"/>
    </source>
</evidence>
<keyword evidence="1" id="KW-0472">Membrane</keyword>
<proteinExistence type="predicted"/>
<name>A0A177HLA7_9ACTN</name>
<keyword evidence="1" id="KW-1133">Transmembrane helix</keyword>
<protein>
    <submittedName>
        <fullName evidence="2">Uncharacterized protein</fullName>
    </submittedName>
</protein>
<keyword evidence="1" id="KW-0812">Transmembrane</keyword>
<dbReference type="Proteomes" id="UP000077381">
    <property type="component" value="Unassembled WGS sequence"/>
</dbReference>
<feature type="transmembrane region" description="Helical" evidence="1">
    <location>
        <begin position="21"/>
        <end position="44"/>
    </location>
</feature>
<reference evidence="2 3" key="1">
    <citation type="submission" date="2015-12" db="EMBL/GenBank/DDBJ databases">
        <title>Genome sequence of Streptomyces sp. G25.</title>
        <authorList>
            <person name="Poehlein A."/>
            <person name="Roettig A."/>
            <person name="Hiessl S."/>
            <person name="Hauschild P."/>
            <person name="Schauer J."/>
            <person name="Madkour M.H."/>
            <person name="Al-Ansari A.M."/>
            <person name="Almakishah N.H."/>
            <person name="Steinbuechel A."/>
            <person name="Daniel R."/>
        </authorList>
    </citation>
    <scope>NUCLEOTIDE SEQUENCE [LARGE SCALE GENOMIC DNA]</scope>
    <source>
        <strain evidence="3">G25(2015)</strain>
    </source>
</reference>
<dbReference type="EMBL" id="LOHS01000103">
    <property type="protein sequence ID" value="OAH11693.1"/>
    <property type="molecule type" value="Genomic_DNA"/>
</dbReference>
<dbReference type="AlphaFoldDB" id="A0A177HLA7"/>
<keyword evidence="3" id="KW-1185">Reference proteome</keyword>
<dbReference type="PATRIC" id="fig|1716141.3.peg.5219"/>
<comment type="caution">
    <text evidence="2">The sequence shown here is derived from an EMBL/GenBank/DDBJ whole genome shotgun (WGS) entry which is preliminary data.</text>
</comment>
<gene>
    <name evidence="2" type="ORF">STSP_49710</name>
</gene>
<dbReference type="STRING" id="1716141.STSP_49710"/>
<evidence type="ECO:0000313" key="2">
    <source>
        <dbReference type="EMBL" id="OAH11693.1"/>
    </source>
</evidence>
<accession>A0A177HLA7</accession>
<evidence type="ECO:0000256" key="1">
    <source>
        <dbReference type="SAM" id="Phobius"/>
    </source>
</evidence>
<sequence length="62" mass="6614">MGLRRGHRPVRRQRFLVGYGALGQPLLMGYVALGQPLLVGYGALLRGDRSLGVVVLRVLGGG</sequence>